<evidence type="ECO:0000256" key="2">
    <source>
        <dbReference type="ARBA" id="ARBA00022448"/>
    </source>
</evidence>
<dbReference type="InterPro" id="IPR031468">
    <property type="entry name" value="SMP_LBD"/>
</dbReference>
<evidence type="ECO:0000256" key="4">
    <source>
        <dbReference type="ARBA" id="ARBA00023121"/>
    </source>
</evidence>
<name>A0ABR0CWE9_9LAMI</name>
<dbReference type="Proteomes" id="UP001291926">
    <property type="component" value="Unassembled WGS sequence"/>
</dbReference>
<dbReference type="PANTHER" id="PTHR10774">
    <property type="entry name" value="EXTENDED SYNAPTOTAGMIN-RELATED"/>
    <property type="match status" value="1"/>
</dbReference>
<evidence type="ECO:0000256" key="3">
    <source>
        <dbReference type="ARBA" id="ARBA00023055"/>
    </source>
</evidence>
<comment type="caution">
    <text evidence="8">The sequence shown here is derived from an EMBL/GenBank/DDBJ whole genome shotgun (WGS) entry which is preliminary data.</text>
</comment>
<keyword evidence="2" id="KW-0813">Transport</keyword>
<evidence type="ECO:0000313" key="8">
    <source>
        <dbReference type="EMBL" id="KAK4481079.1"/>
    </source>
</evidence>
<dbReference type="InterPro" id="IPR045050">
    <property type="entry name" value="Synaptotagmin_plant"/>
</dbReference>
<dbReference type="PANTHER" id="PTHR10774:SF217">
    <property type="entry name" value="OS06G0685300 PROTEIN"/>
    <property type="match status" value="1"/>
</dbReference>
<feature type="domain" description="SMP-LTD" evidence="7">
    <location>
        <begin position="66"/>
        <end position="129"/>
    </location>
</feature>
<accession>A0ABR0CWE9</accession>
<keyword evidence="6" id="KW-1133">Transmembrane helix</keyword>
<keyword evidence="5 6" id="KW-0472">Membrane</keyword>
<reference evidence="8 9" key="1">
    <citation type="journal article" date="2023" name="bioRxiv">
        <title>Genome report: Whole genome sequence and annotation of Penstemon davidsonii.</title>
        <authorList>
            <person name="Ostevik K.L."/>
            <person name="Alabady M."/>
            <person name="Zhang M."/>
            <person name="Rausher M.D."/>
        </authorList>
    </citation>
    <scope>NUCLEOTIDE SEQUENCE [LARGE SCALE GENOMIC DNA]</scope>
    <source>
        <strain evidence="8">DNT005</strain>
        <tissue evidence="8">Whole leaf</tissue>
    </source>
</reference>
<protein>
    <recommendedName>
        <fullName evidence="7">SMP-LTD domain-containing protein</fullName>
    </recommendedName>
</protein>
<organism evidence="8 9">
    <name type="scientific">Penstemon davidsonii</name>
    <dbReference type="NCBI Taxonomy" id="160366"/>
    <lineage>
        <taxon>Eukaryota</taxon>
        <taxon>Viridiplantae</taxon>
        <taxon>Streptophyta</taxon>
        <taxon>Embryophyta</taxon>
        <taxon>Tracheophyta</taxon>
        <taxon>Spermatophyta</taxon>
        <taxon>Magnoliopsida</taxon>
        <taxon>eudicotyledons</taxon>
        <taxon>Gunneridae</taxon>
        <taxon>Pentapetalae</taxon>
        <taxon>asterids</taxon>
        <taxon>lamiids</taxon>
        <taxon>Lamiales</taxon>
        <taxon>Plantaginaceae</taxon>
        <taxon>Cheloneae</taxon>
        <taxon>Penstemon</taxon>
    </lineage>
</organism>
<dbReference type="PROSITE" id="PS51847">
    <property type="entry name" value="SMP"/>
    <property type="match status" value="1"/>
</dbReference>
<gene>
    <name evidence="8" type="ORF">RD792_011949</name>
</gene>
<evidence type="ECO:0000256" key="6">
    <source>
        <dbReference type="SAM" id="Phobius"/>
    </source>
</evidence>
<sequence>MGFFDSFLGIIGFGIGILIGCFLGFFIFIYFEPRDVKEPTKSLNEFDSSSLIDLVPRLPLWVMSPDYERVNWLNKFITDMWPYFDKAACGIIKSSAEPIFAEYSGSYRINSITFDRLTLGTLPPTIHGN</sequence>
<evidence type="ECO:0000256" key="5">
    <source>
        <dbReference type="ARBA" id="ARBA00023136"/>
    </source>
</evidence>
<keyword evidence="6" id="KW-0812">Transmembrane</keyword>
<keyword evidence="9" id="KW-1185">Reference proteome</keyword>
<comment type="subcellular location">
    <subcellularLocation>
        <location evidence="1">Membrane</location>
    </subcellularLocation>
</comment>
<keyword evidence="4" id="KW-0446">Lipid-binding</keyword>
<evidence type="ECO:0000256" key="1">
    <source>
        <dbReference type="ARBA" id="ARBA00004370"/>
    </source>
</evidence>
<evidence type="ECO:0000259" key="7">
    <source>
        <dbReference type="PROSITE" id="PS51847"/>
    </source>
</evidence>
<evidence type="ECO:0000313" key="9">
    <source>
        <dbReference type="Proteomes" id="UP001291926"/>
    </source>
</evidence>
<proteinExistence type="predicted"/>
<keyword evidence="3" id="KW-0445">Lipid transport</keyword>
<dbReference type="EMBL" id="JAYDYQ010002685">
    <property type="protein sequence ID" value="KAK4481079.1"/>
    <property type="molecule type" value="Genomic_DNA"/>
</dbReference>
<feature type="transmembrane region" description="Helical" evidence="6">
    <location>
        <begin position="6"/>
        <end position="31"/>
    </location>
</feature>